<evidence type="ECO:0000313" key="2">
    <source>
        <dbReference type="Proteomes" id="UP000185544"/>
    </source>
</evidence>
<accession>A0A1L6MYZ8</accession>
<gene>
    <name evidence="1" type="ORF">BCY86_08960</name>
</gene>
<protein>
    <submittedName>
        <fullName evidence="1">Uncharacterized protein</fullName>
    </submittedName>
</protein>
<dbReference type="AlphaFoldDB" id="A0A1L6MYZ8"/>
<name>A0A1L6MYZ8_9BACT</name>
<keyword evidence="2" id="KW-1185">Reference proteome</keyword>
<dbReference type="RefSeq" id="WP_075277464.1">
    <property type="nucleotide sequence ID" value="NZ_CP016908.1"/>
</dbReference>
<dbReference type="KEGG" id="pabo:BCY86_08960"/>
<sequence>MICSFLLGQSITATSPILRFYRRQDIQSLQLSAQGFEINAEILFALAVAGKRIAEMPAHSAQRIHGYSKLNYSKEIRRHLSLSKCILQWRITQEKNIARAIWFLIFK</sequence>
<organism evidence="1 2">
    <name type="scientific">Pajaroellobacter abortibovis</name>
    <dbReference type="NCBI Taxonomy" id="1882918"/>
    <lineage>
        <taxon>Bacteria</taxon>
        <taxon>Pseudomonadati</taxon>
        <taxon>Myxococcota</taxon>
        <taxon>Polyangia</taxon>
        <taxon>Polyangiales</taxon>
        <taxon>Polyangiaceae</taxon>
    </lineage>
</organism>
<reference evidence="1 2" key="1">
    <citation type="submission" date="2016-08" db="EMBL/GenBank/DDBJ databases">
        <title>Identification and validation of antigenic proteins from Pajaroellobacter abortibovis using de-novo genome sequence assembly and reverse vaccinology.</title>
        <authorList>
            <person name="Welly B.T."/>
            <person name="Miller M.R."/>
            <person name="Stott J.L."/>
            <person name="Blanchard M.T."/>
            <person name="Islas-Trejo A.D."/>
            <person name="O'Rourke S.M."/>
            <person name="Young A.E."/>
            <person name="Medrano J.F."/>
            <person name="Van Eenennaam A.L."/>
        </authorList>
    </citation>
    <scope>NUCLEOTIDE SEQUENCE [LARGE SCALE GENOMIC DNA]</scope>
    <source>
        <strain evidence="1 2">BTF92-0548A/99-0131</strain>
    </source>
</reference>
<dbReference type="EMBL" id="CP016908">
    <property type="protein sequence ID" value="APS00794.1"/>
    <property type="molecule type" value="Genomic_DNA"/>
</dbReference>
<evidence type="ECO:0000313" key="1">
    <source>
        <dbReference type="EMBL" id="APS00794.1"/>
    </source>
</evidence>
<dbReference type="OrthoDB" id="3177103at2"/>
<dbReference type="Proteomes" id="UP000185544">
    <property type="component" value="Chromosome"/>
</dbReference>
<proteinExistence type="predicted"/>